<dbReference type="Pfam" id="PF03140">
    <property type="entry name" value="DUF247"/>
    <property type="match status" value="2"/>
</dbReference>
<gene>
    <name evidence="2" type="ORF">F3Y22_tig00110213pilonHSYRG00196</name>
</gene>
<dbReference type="InterPro" id="IPR004158">
    <property type="entry name" value="DUF247_pln"/>
</dbReference>
<proteinExistence type="predicted"/>
<sequence length="324" mass="37526">MEEIQDLRNCYDPNEIEDYDDEKLAWMLFIDGCAVLCAVHYGMKGDFQKLNTKANLLVFAQLDFFLLENQIPYRVLRILIDSAIEPQKWKQSITDFINRNLMTNIHHDEHKSQMNATKGREDYAHLLERLRKELLTGDDEKDKQHSNMIGRMLLRCGDGRKHRIRKTFRSIKDLKESGIHVEPNKTNSLKNISFYCRFLGKITMPRLLVDDSTAAMFMNLIALEMCRPVGTSTTSLRDEEVADLFNKISRDLVPDQDKYSGVVNDIHRFCNNIWTPAVAQVYYSHFSSPWTFLALLGAIISLLFSATRAYLSLPGNRPENERNP</sequence>
<protein>
    <submittedName>
        <fullName evidence="2">Tetratricopeptide repeat (TPR)-like superfamily protein</fullName>
    </submittedName>
</protein>
<comment type="caution">
    <text evidence="2">The sequence shown here is derived from an EMBL/GenBank/DDBJ whole genome shotgun (WGS) entry which is preliminary data.</text>
</comment>
<keyword evidence="3" id="KW-1185">Reference proteome</keyword>
<organism evidence="2 3">
    <name type="scientific">Hibiscus syriacus</name>
    <name type="common">Rose of Sharon</name>
    <dbReference type="NCBI Taxonomy" id="106335"/>
    <lineage>
        <taxon>Eukaryota</taxon>
        <taxon>Viridiplantae</taxon>
        <taxon>Streptophyta</taxon>
        <taxon>Embryophyta</taxon>
        <taxon>Tracheophyta</taxon>
        <taxon>Spermatophyta</taxon>
        <taxon>Magnoliopsida</taxon>
        <taxon>eudicotyledons</taxon>
        <taxon>Gunneridae</taxon>
        <taxon>Pentapetalae</taxon>
        <taxon>rosids</taxon>
        <taxon>malvids</taxon>
        <taxon>Malvales</taxon>
        <taxon>Malvaceae</taxon>
        <taxon>Malvoideae</taxon>
        <taxon>Hibiscus</taxon>
    </lineage>
</organism>
<dbReference type="PANTHER" id="PTHR31549:SF87">
    <property type="match status" value="1"/>
</dbReference>
<reference evidence="2" key="1">
    <citation type="submission" date="2019-09" db="EMBL/GenBank/DDBJ databases">
        <title>Draft genome information of white flower Hibiscus syriacus.</title>
        <authorList>
            <person name="Kim Y.-M."/>
        </authorList>
    </citation>
    <scope>NUCLEOTIDE SEQUENCE [LARGE SCALE GENOMIC DNA]</scope>
    <source>
        <strain evidence="2">YM2019G1</strain>
    </source>
</reference>
<dbReference type="AlphaFoldDB" id="A0A6A3BAP6"/>
<accession>A0A6A3BAP6</accession>
<evidence type="ECO:0000256" key="1">
    <source>
        <dbReference type="SAM" id="Phobius"/>
    </source>
</evidence>
<dbReference type="Proteomes" id="UP000436088">
    <property type="component" value="Unassembled WGS sequence"/>
</dbReference>
<keyword evidence="1" id="KW-0812">Transmembrane</keyword>
<keyword evidence="1" id="KW-0472">Membrane</keyword>
<evidence type="ECO:0000313" key="3">
    <source>
        <dbReference type="Proteomes" id="UP000436088"/>
    </source>
</evidence>
<keyword evidence="1" id="KW-1133">Transmembrane helix</keyword>
<name>A0A6A3BAP6_HIBSY</name>
<feature type="transmembrane region" description="Helical" evidence="1">
    <location>
        <begin position="290"/>
        <end position="311"/>
    </location>
</feature>
<evidence type="ECO:0000313" key="2">
    <source>
        <dbReference type="EMBL" id="KAE8713251.1"/>
    </source>
</evidence>
<dbReference type="EMBL" id="VEPZ02000879">
    <property type="protein sequence ID" value="KAE8713251.1"/>
    <property type="molecule type" value="Genomic_DNA"/>
</dbReference>
<dbReference type="PANTHER" id="PTHR31549">
    <property type="entry name" value="PROTEIN, PUTATIVE (DUF247)-RELATED-RELATED"/>
    <property type="match status" value="1"/>
</dbReference>